<organism evidence="1 2">
    <name type="scientific">candidate division TA06 bacterium SM1_40</name>
    <dbReference type="NCBI Taxonomy" id="1703773"/>
    <lineage>
        <taxon>Bacteria</taxon>
        <taxon>Bacteria division TA06</taxon>
    </lineage>
</organism>
<dbReference type="AlphaFoldDB" id="A0A0S8JJI1"/>
<accession>A0A0S8JJI1</accession>
<protein>
    <submittedName>
        <fullName evidence="1">Uncharacterized protein</fullName>
    </submittedName>
</protein>
<evidence type="ECO:0000313" key="2">
    <source>
        <dbReference type="Proteomes" id="UP000051035"/>
    </source>
</evidence>
<name>A0A0S8JJI1_UNCT6</name>
<dbReference type="Proteomes" id="UP000051035">
    <property type="component" value="Unassembled WGS sequence"/>
</dbReference>
<sequence>MALIGGTSVRPIPRQGVEARLPLLYRKARPLAMEFSVWRTGPIELGARRAKDALRAKGRCATEETRGEADCRCGNSVAPGMILIHLAFSGWIPDPHQMAVRIAIYRVIIASTVPVCRGTGDLWTRWTELYAQW</sequence>
<proteinExistence type="predicted"/>
<reference evidence="1 2" key="1">
    <citation type="journal article" date="2015" name="Microbiome">
        <title>Genomic resolution of linkages in carbon, nitrogen, and sulfur cycling among widespread estuary sediment bacteria.</title>
        <authorList>
            <person name="Baker B.J."/>
            <person name="Lazar C.S."/>
            <person name="Teske A.P."/>
            <person name="Dick G.J."/>
        </authorList>
    </citation>
    <scope>NUCLEOTIDE SEQUENCE [LARGE SCALE GENOMIC DNA]</scope>
    <source>
        <strain evidence="1">SM1_40</strain>
    </source>
</reference>
<comment type="caution">
    <text evidence="1">The sequence shown here is derived from an EMBL/GenBank/DDBJ whole genome shotgun (WGS) entry which is preliminary data.</text>
</comment>
<dbReference type="EMBL" id="LJVA01000050">
    <property type="protein sequence ID" value="KPL09887.1"/>
    <property type="molecule type" value="Genomic_DNA"/>
</dbReference>
<evidence type="ECO:0000313" key="1">
    <source>
        <dbReference type="EMBL" id="KPL09887.1"/>
    </source>
</evidence>
<gene>
    <name evidence="1" type="ORF">AMJ71_05305</name>
</gene>